<accession>I3T4Q4</accession>
<proteinExistence type="evidence at transcript level"/>
<sequence length="32" mass="3984">MGRKLLEARGRCWIIQLICWFQRKVLMMRISF</sequence>
<name>I3T4Q4_LOTJA</name>
<protein>
    <submittedName>
        <fullName evidence="1">Uncharacterized protein</fullName>
    </submittedName>
</protein>
<reference evidence="1" key="1">
    <citation type="submission" date="2012-05" db="EMBL/GenBank/DDBJ databases">
        <authorList>
            <person name="Krishnakumar V."/>
            <person name="Cheung F."/>
            <person name="Xiao Y."/>
            <person name="Chan A."/>
            <person name="Moskal W.A."/>
            <person name="Town C.D."/>
        </authorList>
    </citation>
    <scope>NUCLEOTIDE SEQUENCE</scope>
</reference>
<organism evidence="1">
    <name type="scientific">Lotus japonicus</name>
    <name type="common">Lotus corniculatus var. japonicus</name>
    <dbReference type="NCBI Taxonomy" id="34305"/>
    <lineage>
        <taxon>Eukaryota</taxon>
        <taxon>Viridiplantae</taxon>
        <taxon>Streptophyta</taxon>
        <taxon>Embryophyta</taxon>
        <taxon>Tracheophyta</taxon>
        <taxon>Spermatophyta</taxon>
        <taxon>Magnoliopsida</taxon>
        <taxon>eudicotyledons</taxon>
        <taxon>Gunneridae</taxon>
        <taxon>Pentapetalae</taxon>
        <taxon>rosids</taxon>
        <taxon>fabids</taxon>
        <taxon>Fabales</taxon>
        <taxon>Fabaceae</taxon>
        <taxon>Papilionoideae</taxon>
        <taxon>50 kb inversion clade</taxon>
        <taxon>NPAAA clade</taxon>
        <taxon>Hologalegina</taxon>
        <taxon>robinioid clade</taxon>
        <taxon>Loteae</taxon>
        <taxon>Lotus</taxon>
    </lineage>
</organism>
<evidence type="ECO:0000313" key="1">
    <source>
        <dbReference type="EMBL" id="AFK47496.1"/>
    </source>
</evidence>
<dbReference type="AlphaFoldDB" id="I3T4Q4"/>
<dbReference type="EMBL" id="BT147702">
    <property type="protein sequence ID" value="AFK47496.1"/>
    <property type="molecule type" value="mRNA"/>
</dbReference>